<evidence type="ECO:0000313" key="2">
    <source>
        <dbReference type="Proteomes" id="UP000054166"/>
    </source>
</evidence>
<name>A0A0C3FR74_PILCF</name>
<dbReference type="HOGENOM" id="CLU_2321208_0_0_1"/>
<protein>
    <submittedName>
        <fullName evidence="1">Uncharacterized protein</fullName>
    </submittedName>
</protein>
<accession>A0A0C3FR74</accession>
<reference evidence="2" key="2">
    <citation type="submission" date="2015-01" db="EMBL/GenBank/DDBJ databases">
        <title>Evolutionary Origins and Diversification of the Mycorrhizal Mutualists.</title>
        <authorList>
            <consortium name="DOE Joint Genome Institute"/>
            <consortium name="Mycorrhizal Genomics Consortium"/>
            <person name="Kohler A."/>
            <person name="Kuo A."/>
            <person name="Nagy L.G."/>
            <person name="Floudas D."/>
            <person name="Copeland A."/>
            <person name="Barry K.W."/>
            <person name="Cichocki N."/>
            <person name="Veneault-Fourrey C."/>
            <person name="LaButti K."/>
            <person name="Lindquist E.A."/>
            <person name="Lipzen A."/>
            <person name="Lundell T."/>
            <person name="Morin E."/>
            <person name="Murat C."/>
            <person name="Riley R."/>
            <person name="Ohm R."/>
            <person name="Sun H."/>
            <person name="Tunlid A."/>
            <person name="Henrissat B."/>
            <person name="Grigoriev I.V."/>
            <person name="Hibbett D.S."/>
            <person name="Martin F."/>
        </authorList>
    </citation>
    <scope>NUCLEOTIDE SEQUENCE [LARGE SCALE GENOMIC DNA]</scope>
    <source>
        <strain evidence="2">F 1598</strain>
    </source>
</reference>
<dbReference type="Proteomes" id="UP000054166">
    <property type="component" value="Unassembled WGS sequence"/>
</dbReference>
<proteinExistence type="predicted"/>
<dbReference type="InParanoid" id="A0A0C3FR74"/>
<dbReference type="AlphaFoldDB" id="A0A0C3FR74"/>
<gene>
    <name evidence="1" type="ORF">PILCRDRAFT_497683</name>
</gene>
<reference evidence="1 2" key="1">
    <citation type="submission" date="2014-04" db="EMBL/GenBank/DDBJ databases">
        <authorList>
            <consortium name="DOE Joint Genome Institute"/>
            <person name="Kuo A."/>
            <person name="Tarkka M."/>
            <person name="Buscot F."/>
            <person name="Kohler A."/>
            <person name="Nagy L.G."/>
            <person name="Floudas D."/>
            <person name="Copeland A."/>
            <person name="Barry K.W."/>
            <person name="Cichocki N."/>
            <person name="Veneault-Fourrey C."/>
            <person name="LaButti K."/>
            <person name="Lindquist E.A."/>
            <person name="Lipzen A."/>
            <person name="Lundell T."/>
            <person name="Morin E."/>
            <person name="Murat C."/>
            <person name="Sun H."/>
            <person name="Tunlid A."/>
            <person name="Henrissat B."/>
            <person name="Grigoriev I.V."/>
            <person name="Hibbett D.S."/>
            <person name="Martin F."/>
            <person name="Nordberg H.P."/>
            <person name="Cantor M.N."/>
            <person name="Hua S.X."/>
        </authorList>
    </citation>
    <scope>NUCLEOTIDE SEQUENCE [LARGE SCALE GENOMIC DNA]</scope>
    <source>
        <strain evidence="1 2">F 1598</strain>
    </source>
</reference>
<keyword evidence="2" id="KW-1185">Reference proteome</keyword>
<dbReference type="EMBL" id="KN832998">
    <property type="protein sequence ID" value="KIM81616.1"/>
    <property type="molecule type" value="Genomic_DNA"/>
</dbReference>
<sequence length="99" mass="11648">MSLSFLLHSSLNKDSESISSSADFRAPLVVASVISTYHHYAQHGIQNQLALVNFYWRDVKRERSHLWRKLPTEPKKCRETGTQLHNLTRSMILRARWLW</sequence>
<organism evidence="1 2">
    <name type="scientific">Piloderma croceum (strain F 1598)</name>
    <dbReference type="NCBI Taxonomy" id="765440"/>
    <lineage>
        <taxon>Eukaryota</taxon>
        <taxon>Fungi</taxon>
        <taxon>Dikarya</taxon>
        <taxon>Basidiomycota</taxon>
        <taxon>Agaricomycotina</taxon>
        <taxon>Agaricomycetes</taxon>
        <taxon>Agaricomycetidae</taxon>
        <taxon>Atheliales</taxon>
        <taxon>Atheliaceae</taxon>
        <taxon>Piloderma</taxon>
    </lineage>
</organism>
<evidence type="ECO:0000313" key="1">
    <source>
        <dbReference type="EMBL" id="KIM81616.1"/>
    </source>
</evidence>